<dbReference type="PANTHER" id="PTHR43591:SF10">
    <property type="entry name" value="ABC TRANSMEMBRANE TYPE-1 DOMAIN-CONTAINING PROTEIN-RELATED"/>
    <property type="match status" value="1"/>
</dbReference>
<gene>
    <name evidence="1" type="ORF">PISL3812_05504</name>
</gene>
<sequence>MFNLTGDQYPSAEVLGNDLSPIQPALYYDPIENKETNTYTLCRVPPNVRFEVDDMENEWVYSSKFDFIHGRYLAGAIKDWPKLMEQAFEFTRPGGWVEFHDFDMQFYTLKGAFKRGSPLDEWTSHIVQGLKKVGMEPEPGPKLEGWMKDAGFTNIQQKVLPIPVGVWPKDRRLKEIGALDYHQFQEGLEAISMHILTNAADWKPEEVQLFLINVRKELKNPRLQAQHNFHVVYAQKPLEEER</sequence>
<dbReference type="PANTHER" id="PTHR43591">
    <property type="entry name" value="METHYLTRANSFERASE"/>
    <property type="match status" value="1"/>
</dbReference>
<dbReference type="Gene3D" id="3.40.50.150">
    <property type="entry name" value="Vaccinia Virus protein VP39"/>
    <property type="match status" value="1"/>
</dbReference>
<organism evidence="1 2">
    <name type="scientific">Talaromyces islandicus</name>
    <name type="common">Penicillium islandicum</name>
    <dbReference type="NCBI Taxonomy" id="28573"/>
    <lineage>
        <taxon>Eukaryota</taxon>
        <taxon>Fungi</taxon>
        <taxon>Dikarya</taxon>
        <taxon>Ascomycota</taxon>
        <taxon>Pezizomycotina</taxon>
        <taxon>Eurotiomycetes</taxon>
        <taxon>Eurotiomycetidae</taxon>
        <taxon>Eurotiales</taxon>
        <taxon>Trichocomaceae</taxon>
        <taxon>Talaromyces</taxon>
        <taxon>Talaromyces sect. Islandici</taxon>
    </lineage>
</organism>
<dbReference type="SUPFAM" id="SSF53335">
    <property type="entry name" value="S-adenosyl-L-methionine-dependent methyltransferases"/>
    <property type="match status" value="1"/>
</dbReference>
<dbReference type="EMBL" id="CVMT01000004">
    <property type="protein sequence ID" value="CRG88474.1"/>
    <property type="molecule type" value="Genomic_DNA"/>
</dbReference>
<dbReference type="InterPro" id="IPR029063">
    <property type="entry name" value="SAM-dependent_MTases_sf"/>
</dbReference>
<accession>A0A0U1LYQ1</accession>
<reference evidence="1 2" key="1">
    <citation type="submission" date="2015-04" db="EMBL/GenBank/DDBJ databases">
        <authorList>
            <person name="Syromyatnikov M.Y."/>
            <person name="Popov V.N."/>
        </authorList>
    </citation>
    <scope>NUCLEOTIDE SEQUENCE [LARGE SCALE GENOMIC DNA]</scope>
    <source>
        <strain evidence="1">WF-38-12</strain>
    </source>
</reference>
<dbReference type="Proteomes" id="UP000054383">
    <property type="component" value="Unassembled WGS sequence"/>
</dbReference>
<protein>
    <recommendedName>
        <fullName evidence="3">S-adenosyl-L-methionine-dependent methyltransferase</fullName>
    </recommendedName>
</protein>
<evidence type="ECO:0000313" key="1">
    <source>
        <dbReference type="EMBL" id="CRG88474.1"/>
    </source>
</evidence>
<dbReference type="Pfam" id="PF13489">
    <property type="entry name" value="Methyltransf_23"/>
    <property type="match status" value="1"/>
</dbReference>
<dbReference type="OMA" id="DEWTSHI"/>
<evidence type="ECO:0000313" key="2">
    <source>
        <dbReference type="Proteomes" id="UP000054383"/>
    </source>
</evidence>
<dbReference type="GO" id="GO:0008168">
    <property type="term" value="F:methyltransferase activity"/>
    <property type="evidence" value="ECO:0007669"/>
    <property type="project" value="TreeGrafter"/>
</dbReference>
<dbReference type="AlphaFoldDB" id="A0A0U1LYQ1"/>
<keyword evidence="2" id="KW-1185">Reference proteome</keyword>
<name>A0A0U1LYQ1_TALIS</name>
<dbReference type="OrthoDB" id="2013972at2759"/>
<evidence type="ECO:0008006" key="3">
    <source>
        <dbReference type="Google" id="ProtNLM"/>
    </source>
</evidence>
<proteinExistence type="predicted"/>
<dbReference type="STRING" id="28573.A0A0U1LYQ1"/>